<evidence type="ECO:0000256" key="4">
    <source>
        <dbReference type="ARBA" id="ARBA00022679"/>
    </source>
</evidence>
<dbReference type="Proteomes" id="UP000887560">
    <property type="component" value="Unplaced"/>
</dbReference>
<evidence type="ECO:0000313" key="8">
    <source>
        <dbReference type="WBParaSite" id="scf7180000424572.g13488"/>
    </source>
</evidence>
<evidence type="ECO:0000256" key="2">
    <source>
        <dbReference type="ARBA" id="ARBA00012544"/>
    </source>
</evidence>
<feature type="compositionally biased region" description="Basic and acidic residues" evidence="5">
    <location>
        <begin position="53"/>
        <end position="87"/>
    </location>
</feature>
<dbReference type="SUPFAM" id="SSF53756">
    <property type="entry name" value="UDP-Glycosyltransferase/glycogen phosphorylase"/>
    <property type="match status" value="1"/>
</dbReference>
<dbReference type="WBParaSite" id="scf7180000424572.g13488">
    <property type="protein sequence ID" value="scf7180000424572.g13488"/>
    <property type="gene ID" value="scf7180000424572.g13488"/>
</dbReference>
<organism evidence="7 8">
    <name type="scientific">Meloidogyne floridensis</name>
    <dbReference type="NCBI Taxonomy" id="298350"/>
    <lineage>
        <taxon>Eukaryota</taxon>
        <taxon>Metazoa</taxon>
        <taxon>Ecdysozoa</taxon>
        <taxon>Nematoda</taxon>
        <taxon>Chromadorea</taxon>
        <taxon>Rhabditida</taxon>
        <taxon>Tylenchina</taxon>
        <taxon>Tylenchomorpha</taxon>
        <taxon>Tylenchoidea</taxon>
        <taxon>Meloidogynidae</taxon>
        <taxon>Meloidogyninae</taxon>
        <taxon>Meloidogyne</taxon>
    </lineage>
</organism>
<feature type="region of interest" description="Disordered" evidence="5">
    <location>
        <begin position="52"/>
        <end position="87"/>
    </location>
</feature>
<keyword evidence="4" id="KW-0808">Transferase</keyword>
<sequence>MYFKLIIYIFFSSLLVFPLFSITEEFKADRKGIDNSPLLRYKRGSNYSTLGESMEKVDGESSRLKEKGEKSSGKGSDKSPEKEEAKEKNVKNSKKVLYICEDEISMNVEIKIGGSNFGIFKWLEKQKYSFGIAEFESMACSFAVFEALGIKNTFNVSSNVFYPVNLQFLDFGGKPLDVTKYRVPGIHTAEPGEWKEGSTVFQENNDLCKFNIQNNKKLNYCKKVYLNDKSEAYYDEFLYKSQVKLYGKPPSLMEVLYKKIKIHFVNQHPLGIFKTFPKHEKIVYIGGIHPPCVVLVSFGTVEPSGELNSENIKAMFGQFQRNKACVYIVRMEENLLPKNYNKKQIYVTEKHINQKMILCK</sequence>
<evidence type="ECO:0000256" key="6">
    <source>
        <dbReference type="SAM" id="SignalP"/>
    </source>
</evidence>
<dbReference type="AlphaFoldDB" id="A0A915PFQ7"/>
<reference evidence="8" key="1">
    <citation type="submission" date="2022-11" db="UniProtKB">
        <authorList>
            <consortium name="WormBaseParasite"/>
        </authorList>
    </citation>
    <scope>IDENTIFICATION</scope>
</reference>
<evidence type="ECO:0000313" key="7">
    <source>
        <dbReference type="Proteomes" id="UP000887560"/>
    </source>
</evidence>
<name>A0A915PFQ7_9BILA</name>
<dbReference type="InterPro" id="IPR050271">
    <property type="entry name" value="UDP-glycosyltransferase"/>
</dbReference>
<keyword evidence="7" id="KW-1185">Reference proteome</keyword>
<keyword evidence="6" id="KW-0732">Signal</keyword>
<proteinExistence type="inferred from homology"/>
<feature type="signal peptide" evidence="6">
    <location>
        <begin position="1"/>
        <end position="21"/>
    </location>
</feature>
<dbReference type="PANTHER" id="PTHR48043">
    <property type="entry name" value="EG:EG0003.4 PROTEIN-RELATED"/>
    <property type="match status" value="1"/>
</dbReference>
<protein>
    <recommendedName>
        <fullName evidence="2">glucuronosyltransferase</fullName>
        <ecNumber evidence="2">2.4.1.17</ecNumber>
    </recommendedName>
</protein>
<evidence type="ECO:0000256" key="3">
    <source>
        <dbReference type="ARBA" id="ARBA00022676"/>
    </source>
</evidence>
<evidence type="ECO:0000256" key="1">
    <source>
        <dbReference type="ARBA" id="ARBA00009995"/>
    </source>
</evidence>
<accession>A0A915PFQ7</accession>
<comment type="similarity">
    <text evidence="1">Belongs to the UDP-glycosyltransferase family.</text>
</comment>
<evidence type="ECO:0000256" key="5">
    <source>
        <dbReference type="SAM" id="MobiDB-lite"/>
    </source>
</evidence>
<dbReference type="PANTHER" id="PTHR48043:SF145">
    <property type="entry name" value="FI06409P-RELATED"/>
    <property type="match status" value="1"/>
</dbReference>
<dbReference type="EC" id="2.4.1.17" evidence="2"/>
<feature type="chain" id="PRO_5037403481" description="glucuronosyltransferase" evidence="6">
    <location>
        <begin position="22"/>
        <end position="360"/>
    </location>
</feature>
<dbReference type="GO" id="GO:0015020">
    <property type="term" value="F:glucuronosyltransferase activity"/>
    <property type="evidence" value="ECO:0007669"/>
    <property type="project" value="UniProtKB-EC"/>
</dbReference>
<keyword evidence="3" id="KW-0328">Glycosyltransferase</keyword>